<proteinExistence type="predicted"/>
<dbReference type="AlphaFoldDB" id="A0A382ZA88"/>
<protein>
    <submittedName>
        <fullName evidence="1">Uncharacterized protein</fullName>
    </submittedName>
</protein>
<organism evidence="1">
    <name type="scientific">marine metagenome</name>
    <dbReference type="NCBI Taxonomy" id="408172"/>
    <lineage>
        <taxon>unclassified sequences</taxon>
        <taxon>metagenomes</taxon>
        <taxon>ecological metagenomes</taxon>
    </lineage>
</organism>
<name>A0A382ZA88_9ZZZZ</name>
<dbReference type="EMBL" id="UINC01182288">
    <property type="protein sequence ID" value="SVD92416.1"/>
    <property type="molecule type" value="Genomic_DNA"/>
</dbReference>
<feature type="non-terminal residue" evidence="1">
    <location>
        <position position="1"/>
    </location>
</feature>
<feature type="non-terminal residue" evidence="1">
    <location>
        <position position="25"/>
    </location>
</feature>
<reference evidence="1" key="1">
    <citation type="submission" date="2018-05" db="EMBL/GenBank/DDBJ databases">
        <authorList>
            <person name="Lanie J.A."/>
            <person name="Ng W.-L."/>
            <person name="Kazmierczak K.M."/>
            <person name="Andrzejewski T.M."/>
            <person name="Davidsen T.M."/>
            <person name="Wayne K.J."/>
            <person name="Tettelin H."/>
            <person name="Glass J.I."/>
            <person name="Rusch D."/>
            <person name="Podicherti R."/>
            <person name="Tsui H.-C.T."/>
            <person name="Winkler M.E."/>
        </authorList>
    </citation>
    <scope>NUCLEOTIDE SEQUENCE</scope>
</reference>
<sequence length="25" mass="2931">IFTVKVLSMNQSFYVKTKKKVVTQI</sequence>
<evidence type="ECO:0000313" key="1">
    <source>
        <dbReference type="EMBL" id="SVD92416.1"/>
    </source>
</evidence>
<gene>
    <name evidence="1" type="ORF">METZ01_LOCUS445270</name>
</gene>
<accession>A0A382ZA88</accession>